<dbReference type="AlphaFoldDB" id="A0A4Z2F1U9"/>
<keyword evidence="2" id="KW-1185">Reference proteome</keyword>
<reference evidence="1 2" key="1">
    <citation type="submission" date="2019-03" db="EMBL/GenBank/DDBJ databases">
        <title>First draft genome of Liparis tanakae, snailfish: a comprehensive survey of snailfish specific genes.</title>
        <authorList>
            <person name="Kim W."/>
            <person name="Song I."/>
            <person name="Jeong J.-H."/>
            <person name="Kim D."/>
            <person name="Kim S."/>
            <person name="Ryu S."/>
            <person name="Song J.Y."/>
            <person name="Lee S.K."/>
        </authorList>
    </citation>
    <scope>NUCLEOTIDE SEQUENCE [LARGE SCALE GENOMIC DNA]</scope>
    <source>
        <tissue evidence="1">Muscle</tissue>
    </source>
</reference>
<evidence type="ECO:0000313" key="1">
    <source>
        <dbReference type="EMBL" id="TNN34860.1"/>
    </source>
</evidence>
<name>A0A4Z2F1U9_9TELE</name>
<evidence type="ECO:0000313" key="2">
    <source>
        <dbReference type="Proteomes" id="UP000314294"/>
    </source>
</evidence>
<accession>A0A4Z2F1U9</accession>
<sequence length="88" mass="9705">MFICNVASALRAVSAQQLTEATSLEHTRVVVLLLLFFTATGPRLRDGASHRRLFCPVRRHGSDSRSSWATVRAVTVDLYDALVLFVGC</sequence>
<organism evidence="1 2">
    <name type="scientific">Liparis tanakae</name>
    <name type="common">Tanaka's snailfish</name>
    <dbReference type="NCBI Taxonomy" id="230148"/>
    <lineage>
        <taxon>Eukaryota</taxon>
        <taxon>Metazoa</taxon>
        <taxon>Chordata</taxon>
        <taxon>Craniata</taxon>
        <taxon>Vertebrata</taxon>
        <taxon>Euteleostomi</taxon>
        <taxon>Actinopterygii</taxon>
        <taxon>Neopterygii</taxon>
        <taxon>Teleostei</taxon>
        <taxon>Neoteleostei</taxon>
        <taxon>Acanthomorphata</taxon>
        <taxon>Eupercaria</taxon>
        <taxon>Perciformes</taxon>
        <taxon>Cottioidei</taxon>
        <taxon>Cottales</taxon>
        <taxon>Liparidae</taxon>
        <taxon>Liparis</taxon>
    </lineage>
</organism>
<dbReference type="Proteomes" id="UP000314294">
    <property type="component" value="Unassembled WGS sequence"/>
</dbReference>
<comment type="caution">
    <text evidence="1">The sequence shown here is derived from an EMBL/GenBank/DDBJ whole genome shotgun (WGS) entry which is preliminary data.</text>
</comment>
<dbReference type="EMBL" id="SRLO01001878">
    <property type="protein sequence ID" value="TNN34860.1"/>
    <property type="molecule type" value="Genomic_DNA"/>
</dbReference>
<protein>
    <submittedName>
        <fullName evidence="1">Uncharacterized protein</fullName>
    </submittedName>
</protein>
<gene>
    <name evidence="1" type="ORF">EYF80_054982</name>
</gene>
<proteinExistence type="predicted"/>